<dbReference type="AlphaFoldDB" id="A0A4R2RDZ0"/>
<accession>A0A4R2RDZ0</accession>
<keyword evidence="1" id="KW-0472">Membrane</keyword>
<proteinExistence type="predicted"/>
<organism evidence="2 3">
    <name type="scientific">Heliophilum fasciatum</name>
    <dbReference type="NCBI Taxonomy" id="35700"/>
    <lineage>
        <taxon>Bacteria</taxon>
        <taxon>Bacillati</taxon>
        <taxon>Bacillota</taxon>
        <taxon>Clostridia</taxon>
        <taxon>Eubacteriales</taxon>
        <taxon>Heliobacteriaceae</taxon>
        <taxon>Heliophilum</taxon>
    </lineage>
</organism>
<dbReference type="RefSeq" id="WP_165876508.1">
    <property type="nucleotide sequence ID" value="NZ_JAOQNU010000032.1"/>
</dbReference>
<dbReference type="EMBL" id="SLXT01000031">
    <property type="protein sequence ID" value="TCP61023.1"/>
    <property type="molecule type" value="Genomic_DNA"/>
</dbReference>
<gene>
    <name evidence="2" type="ORF">EDD73_13118</name>
</gene>
<evidence type="ECO:0000313" key="2">
    <source>
        <dbReference type="EMBL" id="TCP61023.1"/>
    </source>
</evidence>
<feature type="transmembrane region" description="Helical" evidence="1">
    <location>
        <begin position="20"/>
        <end position="37"/>
    </location>
</feature>
<keyword evidence="3" id="KW-1185">Reference proteome</keyword>
<keyword evidence="1" id="KW-1133">Transmembrane helix</keyword>
<dbReference type="Proteomes" id="UP000294813">
    <property type="component" value="Unassembled WGS sequence"/>
</dbReference>
<reference evidence="2 3" key="1">
    <citation type="submission" date="2019-03" db="EMBL/GenBank/DDBJ databases">
        <title>Genomic Encyclopedia of Type Strains, Phase IV (KMG-IV): sequencing the most valuable type-strain genomes for metagenomic binning, comparative biology and taxonomic classification.</title>
        <authorList>
            <person name="Goeker M."/>
        </authorList>
    </citation>
    <scope>NUCLEOTIDE SEQUENCE [LARGE SCALE GENOMIC DNA]</scope>
    <source>
        <strain evidence="2 3">DSM 11170</strain>
    </source>
</reference>
<keyword evidence="1" id="KW-0812">Transmembrane</keyword>
<comment type="caution">
    <text evidence="2">The sequence shown here is derived from an EMBL/GenBank/DDBJ whole genome shotgun (WGS) entry which is preliminary data.</text>
</comment>
<name>A0A4R2RDZ0_9FIRM</name>
<evidence type="ECO:0000256" key="1">
    <source>
        <dbReference type="SAM" id="Phobius"/>
    </source>
</evidence>
<evidence type="ECO:0000313" key="3">
    <source>
        <dbReference type="Proteomes" id="UP000294813"/>
    </source>
</evidence>
<protein>
    <submittedName>
        <fullName evidence="2">Uncharacterized protein</fullName>
    </submittedName>
</protein>
<sequence length="48" mass="5428">MWSSKNKTAVHDTGFEFGQAGWFAFHAVAIPTMMYVGKMMSKSKNQSR</sequence>